<feature type="compositionally biased region" description="Polar residues" evidence="9">
    <location>
        <begin position="881"/>
        <end position="897"/>
    </location>
</feature>
<dbReference type="InterPro" id="IPR029021">
    <property type="entry name" value="Prot-tyrosine_phosphatase-like"/>
</dbReference>
<dbReference type="InterPro" id="IPR035012">
    <property type="entry name" value="Tensin-like_SH2"/>
</dbReference>
<feature type="domain" description="SH2" evidence="10">
    <location>
        <begin position="1231"/>
        <end position="1340"/>
    </location>
</feature>
<dbReference type="PROSITE" id="PS51182">
    <property type="entry name" value="C2_TENSIN"/>
    <property type="match status" value="1"/>
</dbReference>
<dbReference type="Pfam" id="PF00017">
    <property type="entry name" value="SH2"/>
    <property type="match status" value="1"/>
</dbReference>
<feature type="compositionally biased region" description="Polar residues" evidence="9">
    <location>
        <begin position="812"/>
        <end position="821"/>
    </location>
</feature>
<evidence type="ECO:0000259" key="10">
    <source>
        <dbReference type="PROSITE" id="PS50001"/>
    </source>
</evidence>
<feature type="region of interest" description="Disordered" evidence="9">
    <location>
        <begin position="615"/>
        <end position="711"/>
    </location>
</feature>
<dbReference type="CDD" id="cd09927">
    <property type="entry name" value="SH2_Tensin_like"/>
    <property type="match status" value="1"/>
</dbReference>
<feature type="region of interest" description="Disordered" evidence="9">
    <location>
        <begin position="442"/>
        <end position="492"/>
    </location>
</feature>
<sequence>REIREFKKCSHSSCNPSLLPIKNVKWCCDVKSATGTSFKTFCSFYLCRSQSVVQAMEESYEVDLVYITERIISVSFPAGAEEQSYNANLKEVATMLRSKHGEHYLVLNLSEGQSDLTKLNHKVLEFGWPDHHAPALDKICSMCKAIDTWLNGDTRNVVVLHNKGNRGRTGVVVAAYMHYSNISASADQALDRFAMRRFYEDKALPVGQPSQRRYVRYFNGLLSGHIKINNKPLFLHHVIMHGIPNFESKGGCRPFLKIYQAMQPVYTSGIYNVQGDSNTSICITIEPGLLLKGDILLKCYHKRYRNPTRDVVFRVQFHTCAIHDLGVVFGKNELDETFKDERFPEYGKVEFVFSYGPEKIKGLSHLENGPSVSVDYNTQDPLIRWDSYESFSHRCEEAADADHDVVHTQGPLDGSLYAQIRKKDSLEGVVTVNGHTSLPAVDHTLSVSSDSGNSTASIKTDRTDEQSQSVQSAVSHNNPTATHPPLSPQEKRELDQLLSGLEAPTKRQAYLPTSTCPGGGVRHLVPAQVHVNGSHTRLVGAPSTEERETDILDDELPNSQEGNSVDSLGTISSLEGQATPADLYYQSQTPVSGQNDEPYLDRSEMPVHGVRTATAMQERSVDSPSPQGGYNNYQNGGGMYRSQSFGNPPASSPETTPKLMPRAPERSTSSRDAVQRGLSAWHQHSLPDDPFGPPLQSTHSLPHFPTSASQRDIEQSIEALNMLMLDLDPINSHMSKSHSAPPGENSLNSSQVPFSQTLARPSYQADSAIHGYNSSGSIGDGIHQPHRSSGRVSQSPVMESPVHSPQRPNAGHQHQNITPTHTPEPYLHTRHAPLHYTTDSNFNQQTPVKPMNSHPSSGASHSPELQGSSPYPGYSASSSPLPTVTPQPKDTSSSSLPREQDAEEETLNLEGLVAHRIAGVRSRGMTPEVTQETGRRRTTSEGQYQSGHDNTSAVHSPDFANNLALNPGGRPREVQHLILWLTCSPPGLSKTPVSPLGLKPHQQGGAGQFTGNKYTRLHLELTVYILKRTSSSDGVPHSPASIHPQRPASPDGSQVNIMGVHTVPGSPNTLHRTVATNTPPSPALQRRLGQASPLLGRHPPPSGVPSSPLIGRNPKTAAAGVPPSPLMGRRTATSGHSTPDELGAASRQGGIHHPATPAFPVSPQLPEKRHMSSGDADRMENKNLMPTPISVSSTPNLSGTHTLPDVSKSIYDGYPDIKMNVKFVQDTSKYWYKPDISREQAISLLKDREPGAFVIRDSHSFRGAYGLAMKVACPPPTVQQNKKVGDMTNELVRHFLIETNPKGVRLKGCPNEPYFGCLSALVYQHSMTPLALPCKLMIPTKDPNEEALELTTPTDPVVELLKQGAACNVLYINSVDMESLTGPQAIAKAISQTLSTNPLPAATTVHFKVSTQGITLTDSQRKVFFRRHYPINTVTYCDTDPQDRKLFGFVARKQGSTTDNVSHLFAELDPDQPASAIVNFVSKMMKR</sequence>
<feature type="region of interest" description="Disordered" evidence="9">
    <location>
        <begin position="1031"/>
        <end position="1176"/>
    </location>
</feature>
<feature type="compositionally biased region" description="Polar residues" evidence="9">
    <location>
        <begin position="466"/>
        <end position="481"/>
    </location>
</feature>
<dbReference type="Pfam" id="PF10409">
    <property type="entry name" value="PTEN_C2"/>
    <property type="match status" value="1"/>
</dbReference>
<dbReference type="Gene3D" id="3.90.190.10">
    <property type="entry name" value="Protein tyrosine phosphatase superfamily"/>
    <property type="match status" value="1"/>
</dbReference>
<dbReference type="InParanoid" id="A0A669C8V3"/>
<dbReference type="Gene3D" id="3.30.505.10">
    <property type="entry name" value="SH2 domain"/>
    <property type="match status" value="1"/>
</dbReference>
<evidence type="ECO:0000313" key="13">
    <source>
        <dbReference type="Ensembl" id="ENSONIP00000043301.1"/>
    </source>
</evidence>
<evidence type="ECO:0000256" key="7">
    <source>
        <dbReference type="ARBA" id="ARBA00022999"/>
    </source>
</evidence>
<feature type="domain" description="Phosphatase tensin-type" evidence="11">
    <location>
        <begin position="53"/>
        <end position="225"/>
    </location>
</feature>
<dbReference type="GeneTree" id="ENSGT00940000155400"/>
<dbReference type="GO" id="GO:0005925">
    <property type="term" value="C:focal adhesion"/>
    <property type="evidence" value="ECO:0007669"/>
    <property type="project" value="UniProtKB-SubCell"/>
</dbReference>
<dbReference type="InterPro" id="IPR013625">
    <property type="entry name" value="PTB"/>
</dbReference>
<feature type="compositionally biased region" description="Polar residues" evidence="9">
    <location>
        <begin position="615"/>
        <end position="626"/>
    </location>
</feature>
<dbReference type="FunFam" id="3.30.505.10:FF:000002">
    <property type="entry name" value="Tensin 1"/>
    <property type="match status" value="1"/>
</dbReference>
<dbReference type="Proteomes" id="UP000005207">
    <property type="component" value="Linkage group LG23"/>
</dbReference>
<dbReference type="Pfam" id="PF08416">
    <property type="entry name" value="PTB"/>
    <property type="match status" value="1"/>
</dbReference>
<comment type="subcellular location">
    <subcellularLocation>
        <location evidence="1">Cell junction</location>
        <location evidence="1">Focal adhesion</location>
    </subcellularLocation>
</comment>
<dbReference type="SUPFAM" id="SSF49562">
    <property type="entry name" value="C2 domain (Calcium/lipid-binding domain, CaLB)"/>
    <property type="match status" value="1"/>
</dbReference>
<feature type="compositionally biased region" description="Polar residues" evidence="9">
    <location>
        <begin position="445"/>
        <end position="458"/>
    </location>
</feature>
<evidence type="ECO:0000256" key="4">
    <source>
        <dbReference type="ARBA" id="ARBA00022801"/>
    </source>
</evidence>
<dbReference type="InterPro" id="IPR051484">
    <property type="entry name" value="Tensin_PTEN_phosphatase"/>
</dbReference>
<dbReference type="SMART" id="SM01326">
    <property type="entry name" value="PTEN_C2"/>
    <property type="match status" value="1"/>
</dbReference>
<dbReference type="InterPro" id="IPR033929">
    <property type="entry name" value="Tensin_PTB"/>
</dbReference>
<feature type="region of interest" description="Disordered" evidence="9">
    <location>
        <begin position="533"/>
        <end position="570"/>
    </location>
</feature>
<feature type="compositionally biased region" description="Polar residues" evidence="9">
    <location>
        <begin position="940"/>
        <end position="954"/>
    </location>
</feature>
<proteinExistence type="inferred from homology"/>
<dbReference type="InterPro" id="IPR003595">
    <property type="entry name" value="Tyr_Pase_cat"/>
</dbReference>
<dbReference type="PROSITE" id="PS51181">
    <property type="entry name" value="PPASE_TENSIN"/>
    <property type="match status" value="1"/>
</dbReference>
<evidence type="ECO:0000259" key="11">
    <source>
        <dbReference type="PROSITE" id="PS51181"/>
    </source>
</evidence>
<dbReference type="Gene3D" id="2.30.29.30">
    <property type="entry name" value="Pleckstrin-homology domain (PH domain)/Phosphotyrosine-binding domain (PTB)"/>
    <property type="match status" value="1"/>
</dbReference>
<keyword evidence="4" id="KW-0378">Hydrolase</keyword>
<keyword evidence="5" id="KW-0904">Protein phosphatase</keyword>
<reference evidence="14" key="1">
    <citation type="submission" date="2012-01" db="EMBL/GenBank/DDBJ databases">
        <title>The Genome Sequence of Oreochromis niloticus (Nile Tilapia).</title>
        <authorList>
            <consortium name="Broad Institute Genome Assembly Team"/>
            <consortium name="Broad Institute Sequencing Platform"/>
            <person name="Di Palma F."/>
            <person name="Johnson J."/>
            <person name="Lander E.S."/>
            <person name="Lindblad-Toh K."/>
        </authorList>
    </citation>
    <scope>NUCLEOTIDE SEQUENCE [LARGE SCALE GENOMIC DNA]</scope>
</reference>
<dbReference type="Ensembl" id="ENSONIT00000068251.1">
    <property type="protein sequence ID" value="ENSONIP00000043301.1"/>
    <property type="gene ID" value="ENSONIG00000013370.2"/>
</dbReference>
<keyword evidence="3" id="KW-0597">Phosphoprotein</keyword>
<evidence type="ECO:0000256" key="1">
    <source>
        <dbReference type="ARBA" id="ARBA00004246"/>
    </source>
</evidence>
<gene>
    <name evidence="13" type="primary">tns1a</name>
</gene>
<dbReference type="OMA" id="RYKQADN"/>
<dbReference type="InterPro" id="IPR029023">
    <property type="entry name" value="Tensin_phosphatase"/>
</dbReference>
<dbReference type="SUPFAM" id="SSF50729">
    <property type="entry name" value="PH domain-like"/>
    <property type="match status" value="1"/>
</dbReference>
<dbReference type="GO" id="GO:0004721">
    <property type="term" value="F:phosphoprotein phosphatase activity"/>
    <property type="evidence" value="ECO:0007669"/>
    <property type="project" value="UniProtKB-KW"/>
</dbReference>
<keyword evidence="7 8" id="KW-0727">SH2 domain</keyword>
<dbReference type="InterPro" id="IPR036860">
    <property type="entry name" value="SH2_dom_sf"/>
</dbReference>
<feature type="compositionally biased region" description="Polar residues" evidence="9">
    <location>
        <begin position="837"/>
        <end position="866"/>
    </location>
</feature>
<reference evidence="13" key="2">
    <citation type="submission" date="2025-08" db="UniProtKB">
        <authorList>
            <consortium name="Ensembl"/>
        </authorList>
    </citation>
    <scope>IDENTIFICATION</scope>
</reference>
<dbReference type="InterPro" id="IPR000980">
    <property type="entry name" value="SH2"/>
</dbReference>
<evidence type="ECO:0000256" key="5">
    <source>
        <dbReference type="ARBA" id="ARBA00022912"/>
    </source>
</evidence>
<dbReference type="SMART" id="SM00252">
    <property type="entry name" value="SH2"/>
    <property type="match status" value="1"/>
</dbReference>
<feature type="compositionally biased region" description="Basic and acidic residues" evidence="9">
    <location>
        <begin position="1166"/>
        <end position="1176"/>
    </location>
</feature>
<evidence type="ECO:0000256" key="8">
    <source>
        <dbReference type="PROSITE-ProRule" id="PRU00191"/>
    </source>
</evidence>
<dbReference type="SMART" id="SM00462">
    <property type="entry name" value="PTB"/>
    <property type="match status" value="1"/>
</dbReference>
<evidence type="ECO:0000259" key="12">
    <source>
        <dbReference type="PROSITE" id="PS51182"/>
    </source>
</evidence>
<dbReference type="PANTHER" id="PTHR45734:SF3">
    <property type="entry name" value="TENSIN-1"/>
    <property type="match status" value="1"/>
</dbReference>
<evidence type="ECO:0000256" key="3">
    <source>
        <dbReference type="ARBA" id="ARBA00022553"/>
    </source>
</evidence>
<reference evidence="13" key="3">
    <citation type="submission" date="2025-09" db="UniProtKB">
        <authorList>
            <consortium name="Ensembl"/>
        </authorList>
    </citation>
    <scope>IDENTIFICATION</scope>
</reference>
<feature type="compositionally biased region" description="Polar residues" evidence="9">
    <location>
        <begin position="557"/>
        <end position="570"/>
    </location>
</feature>
<dbReference type="PANTHER" id="PTHR45734">
    <property type="entry name" value="TENSIN"/>
    <property type="match status" value="1"/>
</dbReference>
<protein>
    <submittedName>
        <fullName evidence="13">Tensin 1</fullName>
    </submittedName>
</protein>
<dbReference type="InterPro" id="IPR014020">
    <property type="entry name" value="Tensin_C2-dom"/>
</dbReference>
<feature type="region of interest" description="Disordered" evidence="9">
    <location>
        <begin position="767"/>
        <end position="957"/>
    </location>
</feature>
<dbReference type="InterPro" id="IPR006020">
    <property type="entry name" value="PTB/PI_dom"/>
</dbReference>
<dbReference type="SMART" id="SM00404">
    <property type="entry name" value="PTPc_motif"/>
    <property type="match status" value="1"/>
</dbReference>
<evidence type="ECO:0000256" key="2">
    <source>
        <dbReference type="ARBA" id="ARBA00007881"/>
    </source>
</evidence>
<feature type="region of interest" description="Disordered" evidence="9">
    <location>
        <begin position="732"/>
        <end position="751"/>
    </location>
</feature>
<dbReference type="SUPFAM" id="SSF55550">
    <property type="entry name" value="SH2 domain"/>
    <property type="match status" value="1"/>
</dbReference>
<feature type="compositionally biased region" description="Polar residues" evidence="9">
    <location>
        <begin position="695"/>
        <end position="710"/>
    </location>
</feature>
<keyword evidence="6" id="KW-0965">Cell junction</keyword>
<dbReference type="GO" id="GO:0010761">
    <property type="term" value="P:fibroblast migration"/>
    <property type="evidence" value="ECO:0007669"/>
    <property type="project" value="TreeGrafter"/>
</dbReference>
<dbReference type="SUPFAM" id="SSF52799">
    <property type="entry name" value="(Phosphotyrosine protein) phosphatases II"/>
    <property type="match status" value="1"/>
</dbReference>
<dbReference type="InterPro" id="IPR035892">
    <property type="entry name" value="C2_domain_sf"/>
</dbReference>
<feature type="compositionally biased region" description="Polar residues" evidence="9">
    <location>
        <begin position="1065"/>
        <end position="1078"/>
    </location>
</feature>
<evidence type="ECO:0000256" key="9">
    <source>
        <dbReference type="SAM" id="MobiDB-lite"/>
    </source>
</evidence>
<accession>A0A669C8V3</accession>
<comment type="similarity">
    <text evidence="2">Belongs to the PTEN phosphatase protein family.</text>
</comment>
<dbReference type="CDD" id="cd01213">
    <property type="entry name" value="PTB_tensin"/>
    <property type="match status" value="1"/>
</dbReference>
<evidence type="ECO:0000256" key="6">
    <source>
        <dbReference type="ARBA" id="ARBA00022949"/>
    </source>
</evidence>
<dbReference type="FunFam" id="2.60.40.1110:FF:000002">
    <property type="entry name" value="tensin-1 isoform X2"/>
    <property type="match status" value="1"/>
</dbReference>
<evidence type="ECO:0000313" key="14">
    <source>
        <dbReference type="Proteomes" id="UP000005207"/>
    </source>
</evidence>
<dbReference type="Gene3D" id="2.60.40.1110">
    <property type="match status" value="1"/>
</dbReference>
<dbReference type="InterPro" id="IPR011993">
    <property type="entry name" value="PH-like_dom_sf"/>
</dbReference>
<keyword evidence="14" id="KW-1185">Reference proteome</keyword>
<feature type="domain" description="C2 tensin-type" evidence="12">
    <location>
        <begin position="230"/>
        <end position="356"/>
    </location>
</feature>
<dbReference type="PROSITE" id="PS50001">
    <property type="entry name" value="SH2"/>
    <property type="match status" value="1"/>
</dbReference>
<organism evidence="13 14">
    <name type="scientific">Oreochromis niloticus</name>
    <name type="common">Nile tilapia</name>
    <name type="synonym">Tilapia nilotica</name>
    <dbReference type="NCBI Taxonomy" id="8128"/>
    <lineage>
        <taxon>Eukaryota</taxon>
        <taxon>Metazoa</taxon>
        <taxon>Chordata</taxon>
        <taxon>Craniata</taxon>
        <taxon>Vertebrata</taxon>
        <taxon>Euteleostomi</taxon>
        <taxon>Actinopterygii</taxon>
        <taxon>Neopterygii</taxon>
        <taxon>Teleostei</taxon>
        <taxon>Neoteleostei</taxon>
        <taxon>Acanthomorphata</taxon>
        <taxon>Ovalentaria</taxon>
        <taxon>Cichlomorphae</taxon>
        <taxon>Cichliformes</taxon>
        <taxon>Cichlidae</taxon>
        <taxon>African cichlids</taxon>
        <taxon>Pseudocrenilabrinae</taxon>
        <taxon>Oreochromini</taxon>
        <taxon>Oreochromis</taxon>
    </lineage>
</organism>
<name>A0A669C8V3_ORENI</name>
<feature type="compositionally biased region" description="Low complexity" evidence="9">
    <location>
        <begin position="867"/>
        <end position="880"/>
    </location>
</feature>